<reference evidence="7" key="1">
    <citation type="submission" date="2023-07" db="EMBL/GenBank/DDBJ databases">
        <authorList>
            <person name="Colorado M.A."/>
            <person name="Villamil L.M."/>
            <person name="Melo J.F."/>
            <person name="Rodriguez J.A."/>
            <person name="Ruiz R.Y."/>
        </authorList>
    </citation>
    <scope>NUCLEOTIDE SEQUENCE [LARGE SCALE GENOMIC DNA]</scope>
    <source>
        <strain evidence="7">C33</strain>
    </source>
</reference>
<evidence type="ECO:0000256" key="1">
    <source>
        <dbReference type="ARBA" id="ARBA00022491"/>
    </source>
</evidence>
<dbReference type="InterPro" id="IPR009061">
    <property type="entry name" value="DNA-bd_dom_put_sf"/>
</dbReference>
<keyword evidence="4" id="KW-0804">Transcription</keyword>
<feature type="domain" description="HTH merR-type" evidence="5">
    <location>
        <begin position="4"/>
        <end position="74"/>
    </location>
</feature>
<dbReference type="Pfam" id="PF13411">
    <property type="entry name" value="MerR_1"/>
    <property type="match status" value="1"/>
</dbReference>
<dbReference type="Gene3D" id="1.10.1660.10">
    <property type="match status" value="1"/>
</dbReference>
<evidence type="ECO:0000256" key="2">
    <source>
        <dbReference type="ARBA" id="ARBA00023015"/>
    </source>
</evidence>
<evidence type="ECO:0000259" key="5">
    <source>
        <dbReference type="PROSITE" id="PS50937"/>
    </source>
</evidence>
<keyword evidence="3" id="KW-0238">DNA-binding</keyword>
<proteinExistence type="predicted"/>
<comment type="caution">
    <text evidence="6">The sequence shown here is derived from an EMBL/GenBank/DDBJ whole genome shotgun (WGS) entry which is preliminary data.</text>
</comment>
<accession>A0ABU4W965</accession>
<evidence type="ECO:0000256" key="3">
    <source>
        <dbReference type="ARBA" id="ARBA00023125"/>
    </source>
</evidence>
<organism evidence="6 7">
    <name type="scientific">Candidatus Cetobacterium colombiensis</name>
    <dbReference type="NCBI Taxonomy" id="3073100"/>
    <lineage>
        <taxon>Bacteria</taxon>
        <taxon>Fusobacteriati</taxon>
        <taxon>Fusobacteriota</taxon>
        <taxon>Fusobacteriia</taxon>
        <taxon>Fusobacteriales</taxon>
        <taxon>Fusobacteriaceae</taxon>
        <taxon>Cetobacterium</taxon>
    </lineage>
</organism>
<dbReference type="Proteomes" id="UP001279681">
    <property type="component" value="Unassembled WGS sequence"/>
</dbReference>
<gene>
    <name evidence="6" type="ORF">RFV38_00795</name>
</gene>
<dbReference type="SUPFAM" id="SSF46955">
    <property type="entry name" value="Putative DNA-binding domain"/>
    <property type="match status" value="1"/>
</dbReference>
<name>A0ABU4W965_9FUSO</name>
<dbReference type="Gene3D" id="3.20.80.10">
    <property type="entry name" value="Regulatory factor, effector binding domain"/>
    <property type="match status" value="1"/>
</dbReference>
<dbReference type="SMART" id="SM00422">
    <property type="entry name" value="HTH_MERR"/>
    <property type="match status" value="1"/>
</dbReference>
<dbReference type="InterPro" id="IPR011256">
    <property type="entry name" value="Reg_factor_effector_dom_sf"/>
</dbReference>
<keyword evidence="1" id="KW-0678">Repressor</keyword>
<dbReference type="InterPro" id="IPR047057">
    <property type="entry name" value="MerR_fam"/>
</dbReference>
<keyword evidence="2" id="KW-0805">Transcription regulation</keyword>
<dbReference type="RefSeq" id="WP_320312460.1">
    <property type="nucleotide sequence ID" value="NZ_JAVIKH010000001.1"/>
</dbReference>
<protein>
    <submittedName>
        <fullName evidence="6">MerR family transcriptional regulator</fullName>
    </submittedName>
</protein>
<evidence type="ECO:0000313" key="6">
    <source>
        <dbReference type="EMBL" id="MDX8335048.1"/>
    </source>
</evidence>
<dbReference type="EMBL" id="JAVIKH010000001">
    <property type="protein sequence ID" value="MDX8335048.1"/>
    <property type="molecule type" value="Genomic_DNA"/>
</dbReference>
<dbReference type="InterPro" id="IPR000551">
    <property type="entry name" value="MerR-type_HTH_dom"/>
</dbReference>
<evidence type="ECO:0000313" key="7">
    <source>
        <dbReference type="Proteomes" id="UP001279681"/>
    </source>
</evidence>
<dbReference type="PROSITE" id="PS50937">
    <property type="entry name" value="HTH_MERR_2"/>
    <property type="match status" value="1"/>
</dbReference>
<dbReference type="PANTHER" id="PTHR30204:SF69">
    <property type="entry name" value="MERR-FAMILY TRANSCRIPTIONAL REGULATOR"/>
    <property type="match status" value="1"/>
</dbReference>
<evidence type="ECO:0000256" key="4">
    <source>
        <dbReference type="ARBA" id="ARBA00023163"/>
    </source>
</evidence>
<sequence>MKNRYKISELAKIANVSKQTLIFYHKKDILVPEYIDEENGYRYYSNSQIWDIFFIITLKEAGFSLKEIRNYIKVKNPIKSIKFLEEKICDIDKKIDELKKGKNAINEKISCLKDMLDNLEEKVQIRILKKMKVYFIEIKNSLDQKEVAETYDKIQRIGNKLGIKDIIYITTVEKKELYEKSELPLKKIGLFIPEDKTIQGEEILEEKSCAVLRHKATFDMIKLSYENIYKFIRDNNYEIYGDSIEIGNEVVVPLENGFGGILDIYIPIKKLKNIKK</sequence>
<dbReference type="SUPFAM" id="SSF55136">
    <property type="entry name" value="Probable bacterial effector-binding domain"/>
    <property type="match status" value="1"/>
</dbReference>
<dbReference type="PANTHER" id="PTHR30204">
    <property type="entry name" value="REDOX-CYCLING DRUG-SENSING TRANSCRIPTIONAL ACTIVATOR SOXR"/>
    <property type="match status" value="1"/>
</dbReference>
<keyword evidence="7" id="KW-1185">Reference proteome</keyword>